<gene>
    <name evidence="4" type="ORF">KUF71_015068</name>
</gene>
<dbReference type="Gene3D" id="3.30.420.10">
    <property type="entry name" value="Ribonuclease H-like superfamily/Ribonuclease H"/>
    <property type="match status" value="1"/>
</dbReference>
<dbReference type="InterPro" id="IPR041588">
    <property type="entry name" value="Integrase_H2C2"/>
</dbReference>
<feature type="region of interest" description="Disordered" evidence="2">
    <location>
        <begin position="1"/>
        <end position="22"/>
    </location>
</feature>
<dbReference type="Pfam" id="PF17921">
    <property type="entry name" value="Integrase_H2C2"/>
    <property type="match status" value="1"/>
</dbReference>
<keyword evidence="5" id="KW-1185">Reference proteome</keyword>
<reference evidence="4" key="1">
    <citation type="submission" date="2021-07" db="EMBL/GenBank/DDBJ databases">
        <authorList>
            <person name="Catto M.A."/>
            <person name="Jacobson A."/>
            <person name="Kennedy G."/>
            <person name="Labadie P."/>
            <person name="Hunt B.G."/>
            <person name="Srinivasan R."/>
        </authorList>
    </citation>
    <scope>NUCLEOTIDE SEQUENCE</scope>
    <source>
        <strain evidence="4">PL_HMW_Pooled</strain>
        <tissue evidence="4">Head</tissue>
    </source>
</reference>
<accession>A0AAE1HSQ4</accession>
<dbReference type="EMBL" id="JAHWGI010001270">
    <property type="protein sequence ID" value="KAK3926732.1"/>
    <property type="molecule type" value="Genomic_DNA"/>
</dbReference>
<evidence type="ECO:0000259" key="3">
    <source>
        <dbReference type="PROSITE" id="PS50994"/>
    </source>
</evidence>
<sequence length="932" mass="104753">MADDNRRQPQLPNVRPPDEFSFTPSEWSNWRARWAQYHMLSNLKNQSAEYQANSLLYSMGPRAIQVVETFNLTTAQKKDHDALLDAFDGLYKATKNTVYDRAKFFRRAQQQGEPAADFILDVKRLATPCEFGTLKDSLIRDRIVIGIADEALSQALQLDAALDLEKCVQRVLHAEQVSQNSAVARDINGNGKEVHKVTLKKKPPPKQQQNKKIWTCKYCGRNVKHNNPKECPAFGKKCNSCGGQNHFGSVCLKKLRKVNELEEPEDCGEDEGSAAINSVTKARFGPSPYLGEVKQSIWEAGVEYVEYQPLLLDIQVGKLGELEFKADSGADAPVMGKEYLSQLGPVKLQKCGPLRAAGDLTLEVHGKFKTTLQWQDKHHEVWVYVLERQQKPLLGRPTMIKFGLIDLSVYKPVKVLATQHSSKQAAALPEMEHPEIFKGLGVMPGKELHTPDILSRAPLPDRPGDKDILLEELGVAELASANIDSMPMSSSRMKQLRQAQLEDPVCKQLKVYILQGWPRAQNDLPNALKPFHAARNELNIQVDLVCKGNQIFVPNSLQPIMLQGLHTGHLSVDKCRSRAASSVWWPSMSTQLSQLIEKCSVCIQRKKQRPEPLLPTPLASRPWEMIAMDFADCKGRKYLIVVDYFSTYPFAIQMQKTTAAPVIAQLENLFAMFGSPETIRSDNGPPFNSWDFTKFCELWDINHITSSPHFPQSNGKAEAAVKAIKDLIQRGDLLTGLLAFRDAKLKNGFTPAQLFLGRQLRTTVPSLPTRLEPSWPDLPQLRTMLQERSAAVKRRYDQARRAKELEPLEVNTQVWIPDLNCYGTIAGIADTPRSYFVTVGGRTLRRNRRHLLDAKAAVLRLGPYQYPPISAQPPDRPPPSPTTARVTSTKRRSFSPGGKGRATSRPAREHKKPGHLQDFVLDKRTEDLYILN</sequence>
<organism evidence="4 5">
    <name type="scientific">Frankliniella fusca</name>
    <dbReference type="NCBI Taxonomy" id="407009"/>
    <lineage>
        <taxon>Eukaryota</taxon>
        <taxon>Metazoa</taxon>
        <taxon>Ecdysozoa</taxon>
        <taxon>Arthropoda</taxon>
        <taxon>Hexapoda</taxon>
        <taxon>Insecta</taxon>
        <taxon>Pterygota</taxon>
        <taxon>Neoptera</taxon>
        <taxon>Paraneoptera</taxon>
        <taxon>Thysanoptera</taxon>
        <taxon>Terebrantia</taxon>
        <taxon>Thripoidea</taxon>
        <taxon>Thripidae</taxon>
        <taxon>Frankliniella</taxon>
    </lineage>
</organism>
<dbReference type="FunFam" id="1.10.340.70:FF:000004">
    <property type="entry name" value="Retrovirus-related Pol polyprotein from transposon 297-like Protein"/>
    <property type="match status" value="1"/>
</dbReference>
<proteinExistence type="predicted"/>
<dbReference type="PANTHER" id="PTHR37984">
    <property type="entry name" value="PROTEIN CBG26694"/>
    <property type="match status" value="1"/>
</dbReference>
<evidence type="ECO:0000256" key="2">
    <source>
        <dbReference type="SAM" id="MobiDB-lite"/>
    </source>
</evidence>
<dbReference type="Gene3D" id="1.10.340.70">
    <property type="match status" value="1"/>
</dbReference>
<feature type="compositionally biased region" description="Pro residues" evidence="2">
    <location>
        <begin position="870"/>
        <end position="881"/>
    </location>
</feature>
<protein>
    <recommendedName>
        <fullName evidence="1">RNA-directed DNA polymerase</fullName>
        <ecNumber evidence="1">2.7.7.49</ecNumber>
    </recommendedName>
</protein>
<dbReference type="InterPro" id="IPR001584">
    <property type="entry name" value="Integrase_cat-core"/>
</dbReference>
<comment type="caution">
    <text evidence="4">The sequence shown here is derived from an EMBL/GenBank/DDBJ whole genome shotgun (WGS) entry which is preliminary data.</text>
</comment>
<dbReference type="Pfam" id="PF00665">
    <property type="entry name" value="rve"/>
    <property type="match status" value="1"/>
</dbReference>
<dbReference type="GO" id="GO:0015074">
    <property type="term" value="P:DNA integration"/>
    <property type="evidence" value="ECO:0007669"/>
    <property type="project" value="InterPro"/>
</dbReference>
<name>A0AAE1HSQ4_9NEOP</name>
<dbReference type="GO" id="GO:0003964">
    <property type="term" value="F:RNA-directed DNA polymerase activity"/>
    <property type="evidence" value="ECO:0007669"/>
    <property type="project" value="UniProtKB-EC"/>
</dbReference>
<feature type="domain" description="Integrase catalytic" evidence="3">
    <location>
        <begin position="618"/>
        <end position="776"/>
    </location>
</feature>
<dbReference type="PANTHER" id="PTHR37984:SF9">
    <property type="entry name" value="INTEGRASE CATALYTIC DOMAIN-CONTAINING PROTEIN"/>
    <property type="match status" value="1"/>
</dbReference>
<dbReference type="PROSITE" id="PS50994">
    <property type="entry name" value="INTEGRASE"/>
    <property type="match status" value="1"/>
</dbReference>
<dbReference type="Proteomes" id="UP001219518">
    <property type="component" value="Unassembled WGS sequence"/>
</dbReference>
<dbReference type="SUPFAM" id="SSF53098">
    <property type="entry name" value="Ribonuclease H-like"/>
    <property type="match status" value="1"/>
</dbReference>
<dbReference type="FunFam" id="3.30.420.10:FF:000063">
    <property type="entry name" value="Retrovirus-related Pol polyprotein from transposon 297-like Protein"/>
    <property type="match status" value="1"/>
</dbReference>
<dbReference type="InterPro" id="IPR050951">
    <property type="entry name" value="Retrovirus_Pol_polyprotein"/>
</dbReference>
<evidence type="ECO:0000256" key="1">
    <source>
        <dbReference type="ARBA" id="ARBA00012493"/>
    </source>
</evidence>
<dbReference type="InterPro" id="IPR012337">
    <property type="entry name" value="RNaseH-like_sf"/>
</dbReference>
<dbReference type="InterPro" id="IPR036397">
    <property type="entry name" value="RNaseH_sf"/>
</dbReference>
<reference evidence="4" key="2">
    <citation type="journal article" date="2023" name="BMC Genomics">
        <title>Pest status, molecular evolution, and epigenetic factors derived from the genome assembly of Frankliniella fusca, a thysanopteran phytovirus vector.</title>
        <authorList>
            <person name="Catto M.A."/>
            <person name="Labadie P.E."/>
            <person name="Jacobson A.L."/>
            <person name="Kennedy G.G."/>
            <person name="Srinivasan R."/>
            <person name="Hunt B.G."/>
        </authorList>
    </citation>
    <scope>NUCLEOTIDE SEQUENCE</scope>
    <source>
        <strain evidence="4">PL_HMW_Pooled</strain>
    </source>
</reference>
<evidence type="ECO:0000313" key="4">
    <source>
        <dbReference type="EMBL" id="KAK3926732.1"/>
    </source>
</evidence>
<evidence type="ECO:0000313" key="5">
    <source>
        <dbReference type="Proteomes" id="UP001219518"/>
    </source>
</evidence>
<dbReference type="EC" id="2.7.7.49" evidence="1"/>
<feature type="region of interest" description="Disordered" evidence="2">
    <location>
        <begin position="865"/>
        <end position="914"/>
    </location>
</feature>
<dbReference type="AlphaFoldDB" id="A0AAE1HSQ4"/>
<dbReference type="GO" id="GO:0003676">
    <property type="term" value="F:nucleic acid binding"/>
    <property type="evidence" value="ECO:0007669"/>
    <property type="project" value="InterPro"/>
</dbReference>